<evidence type="ECO:0000256" key="2">
    <source>
        <dbReference type="SAM" id="SignalP"/>
    </source>
</evidence>
<sequence>MIRARAHRMSLLVAVLALALASVVFAARMAPEGPQGESLRSYLAMGGSLADLCADEAPHHAHHCPVCNLLPEVPEVAPLAAALRMDRRFHVGTLSDLDLPPQRGNPRISPRAPPALA</sequence>
<dbReference type="EMBL" id="CP123385">
    <property type="protein sequence ID" value="XCC96575.1"/>
    <property type="molecule type" value="Genomic_DNA"/>
</dbReference>
<dbReference type="AlphaFoldDB" id="A0AAU8ANX1"/>
<reference evidence="3" key="1">
    <citation type="submission" date="2023-02" db="EMBL/GenBank/DDBJ databases">
        <title>Description and genomic characterization of Salipiger bruguierae sp. nov., isolated from the sediment of mangrove plant Bruguiera sexangula.</title>
        <authorList>
            <person name="Long M."/>
        </authorList>
    </citation>
    <scope>NUCLEOTIDE SEQUENCE</scope>
    <source>
        <strain evidence="3">H15</strain>
    </source>
</reference>
<organism evidence="3">
    <name type="scientific">Alloyangia sp. H15</name>
    <dbReference type="NCBI Taxonomy" id="3029062"/>
    <lineage>
        <taxon>Bacteria</taxon>
        <taxon>Pseudomonadati</taxon>
        <taxon>Pseudomonadota</taxon>
        <taxon>Alphaproteobacteria</taxon>
        <taxon>Rhodobacterales</taxon>
        <taxon>Roseobacteraceae</taxon>
        <taxon>Alloyangia</taxon>
    </lineage>
</organism>
<accession>A0AAU8ANX1</accession>
<proteinExistence type="predicted"/>
<gene>
    <name evidence="3" type="ORF">PVT71_18055</name>
</gene>
<protein>
    <recommendedName>
        <fullName evidence="4">DUF2946 domain-containing protein</fullName>
    </recommendedName>
</protein>
<evidence type="ECO:0000256" key="1">
    <source>
        <dbReference type="SAM" id="MobiDB-lite"/>
    </source>
</evidence>
<keyword evidence="2" id="KW-0732">Signal</keyword>
<feature type="signal peptide" evidence="2">
    <location>
        <begin position="1"/>
        <end position="26"/>
    </location>
</feature>
<name>A0AAU8ANX1_9RHOB</name>
<feature type="chain" id="PRO_5043549202" description="DUF2946 domain-containing protein" evidence="2">
    <location>
        <begin position="27"/>
        <end position="117"/>
    </location>
</feature>
<evidence type="ECO:0000313" key="3">
    <source>
        <dbReference type="EMBL" id="XCC96575.1"/>
    </source>
</evidence>
<evidence type="ECO:0008006" key="4">
    <source>
        <dbReference type="Google" id="ProtNLM"/>
    </source>
</evidence>
<feature type="region of interest" description="Disordered" evidence="1">
    <location>
        <begin position="94"/>
        <end position="117"/>
    </location>
</feature>
<dbReference type="RefSeq" id="WP_353475463.1">
    <property type="nucleotide sequence ID" value="NZ_CP123385.1"/>
</dbReference>